<evidence type="ECO:0000256" key="1">
    <source>
        <dbReference type="ARBA" id="ARBA00022448"/>
    </source>
</evidence>
<dbReference type="SUPFAM" id="SSF50331">
    <property type="entry name" value="MOP-like"/>
    <property type="match status" value="1"/>
</dbReference>
<dbReference type="Gene3D" id="3.40.50.300">
    <property type="entry name" value="P-loop containing nucleotide triphosphate hydrolases"/>
    <property type="match status" value="1"/>
</dbReference>
<reference evidence="5" key="1">
    <citation type="journal article" date="2015" name="PeerJ">
        <title>First genomic representation of candidate bacterial phylum KSB3 points to enhanced environmental sensing as a trigger of wastewater bulking.</title>
        <authorList>
            <person name="Sekiguchi Y."/>
            <person name="Ohashi A."/>
            <person name="Parks D.H."/>
            <person name="Yamauchi T."/>
            <person name="Tyson G.W."/>
            <person name="Hugenholtz P."/>
        </authorList>
    </citation>
    <scope>NUCLEOTIDE SEQUENCE [LARGE SCALE GENOMIC DNA]</scope>
</reference>
<dbReference type="InterPro" id="IPR050093">
    <property type="entry name" value="ABC_SmlMolc_Importer"/>
</dbReference>
<protein>
    <submittedName>
        <fullName evidence="5">ABC transporter related protein</fullName>
    </submittedName>
</protein>
<dbReference type="GO" id="GO:0016887">
    <property type="term" value="F:ATP hydrolysis activity"/>
    <property type="evidence" value="ECO:0007669"/>
    <property type="project" value="InterPro"/>
</dbReference>
<dbReference type="InterPro" id="IPR013611">
    <property type="entry name" value="Transp-assoc_OB_typ2"/>
</dbReference>
<dbReference type="FunFam" id="3.40.50.300:FF:000042">
    <property type="entry name" value="Maltose/maltodextrin ABC transporter, ATP-binding protein"/>
    <property type="match status" value="1"/>
</dbReference>
<dbReference type="Pfam" id="PF08402">
    <property type="entry name" value="TOBE_2"/>
    <property type="match status" value="1"/>
</dbReference>
<organism evidence="5">
    <name type="scientific">Vecturithrix granuli</name>
    <dbReference type="NCBI Taxonomy" id="1499967"/>
    <lineage>
        <taxon>Bacteria</taxon>
        <taxon>Candidatus Moduliflexota</taxon>
        <taxon>Candidatus Vecturitrichia</taxon>
        <taxon>Candidatus Vecturitrichales</taxon>
        <taxon>Candidatus Vecturitrichaceae</taxon>
        <taxon>Candidatus Vecturithrix</taxon>
    </lineage>
</organism>
<accession>A0A081C6E1</accession>
<dbReference type="InterPro" id="IPR017871">
    <property type="entry name" value="ABC_transporter-like_CS"/>
</dbReference>
<name>A0A081C6E1_VECG1</name>
<dbReference type="EMBL" id="DF820472">
    <property type="protein sequence ID" value="GAK60146.1"/>
    <property type="molecule type" value="Genomic_DNA"/>
</dbReference>
<dbReference type="PROSITE" id="PS00211">
    <property type="entry name" value="ABC_TRANSPORTER_1"/>
    <property type="match status" value="1"/>
</dbReference>
<evidence type="ECO:0000313" key="6">
    <source>
        <dbReference type="Proteomes" id="UP000030661"/>
    </source>
</evidence>
<dbReference type="InterPro" id="IPR027417">
    <property type="entry name" value="P-loop_NTPase"/>
</dbReference>
<dbReference type="InterPro" id="IPR003593">
    <property type="entry name" value="AAA+_ATPase"/>
</dbReference>
<evidence type="ECO:0000313" key="5">
    <source>
        <dbReference type="EMBL" id="GAK60146.1"/>
    </source>
</evidence>
<dbReference type="SMART" id="SM00382">
    <property type="entry name" value="AAA"/>
    <property type="match status" value="1"/>
</dbReference>
<dbReference type="HOGENOM" id="CLU_000604_1_1_0"/>
<dbReference type="PROSITE" id="PS50893">
    <property type="entry name" value="ABC_TRANSPORTER_2"/>
    <property type="match status" value="1"/>
</dbReference>
<dbReference type="GO" id="GO:0140359">
    <property type="term" value="F:ABC-type transporter activity"/>
    <property type="evidence" value="ECO:0007669"/>
    <property type="project" value="UniProtKB-ARBA"/>
</dbReference>
<dbReference type="eggNOG" id="COG3842">
    <property type="taxonomic scope" value="Bacteria"/>
</dbReference>
<dbReference type="PANTHER" id="PTHR42781:SF4">
    <property type="entry name" value="SPERMIDINE_PUTRESCINE IMPORT ATP-BINDING PROTEIN POTA"/>
    <property type="match status" value="1"/>
</dbReference>
<evidence type="ECO:0000256" key="2">
    <source>
        <dbReference type="ARBA" id="ARBA00022741"/>
    </source>
</evidence>
<dbReference type="InterPro" id="IPR008995">
    <property type="entry name" value="Mo/tungstate-bd_C_term_dom"/>
</dbReference>
<dbReference type="Proteomes" id="UP000030661">
    <property type="component" value="Unassembled WGS sequence"/>
</dbReference>
<keyword evidence="2" id="KW-0547">Nucleotide-binding</keyword>
<gene>
    <name evidence="5" type="ORF">U27_00037</name>
</gene>
<proteinExistence type="predicted"/>
<sequence length="352" mass="39392">MPDLTIKNIYKKYGKTQVLNGLSLEVKDGELLTLLGPSGCGKTTTLRCITGFLMPDKGSILIGDRDITDIPPEKRGIGLVFQDYALWPHMTISENLAFGLKLRKMERSLLERKVKEGLATVKLEGYGDRYPRQLSGGQQQRVALARALVLEPDILLLDEPLSNLDALLREQMRFEIGQIHKRFKITTVYVTHDQTEAMVISDKIVILNKGEIMQQGAPHEIYSKPENTFVAGFMGTTNFVPGIVKEKRDGHLVMTTDSGKEILCLARPAKIGEKGEIAVRPENILFCSETETGKNVFQARVTRASYTGDMIDYELDFDGIPLRARGSVKLRFEVGDNVVIKIDHEQTPVLFK</sequence>
<dbReference type="InterPro" id="IPR003439">
    <property type="entry name" value="ABC_transporter-like_ATP-bd"/>
</dbReference>
<dbReference type="SUPFAM" id="SSF52540">
    <property type="entry name" value="P-loop containing nucleoside triphosphate hydrolases"/>
    <property type="match status" value="1"/>
</dbReference>
<dbReference type="GO" id="GO:0043190">
    <property type="term" value="C:ATP-binding cassette (ABC) transporter complex"/>
    <property type="evidence" value="ECO:0007669"/>
    <property type="project" value="InterPro"/>
</dbReference>
<dbReference type="STRING" id="1499967.U27_00037"/>
<evidence type="ECO:0000256" key="3">
    <source>
        <dbReference type="ARBA" id="ARBA00022840"/>
    </source>
</evidence>
<keyword evidence="1" id="KW-0813">Transport</keyword>
<dbReference type="GO" id="GO:0005524">
    <property type="term" value="F:ATP binding"/>
    <property type="evidence" value="ECO:0007669"/>
    <property type="project" value="UniProtKB-KW"/>
</dbReference>
<dbReference type="PANTHER" id="PTHR42781">
    <property type="entry name" value="SPERMIDINE/PUTRESCINE IMPORT ATP-BINDING PROTEIN POTA"/>
    <property type="match status" value="1"/>
</dbReference>
<dbReference type="Pfam" id="PF00005">
    <property type="entry name" value="ABC_tran"/>
    <property type="match status" value="1"/>
</dbReference>
<dbReference type="AlphaFoldDB" id="A0A081C6E1"/>
<evidence type="ECO:0000259" key="4">
    <source>
        <dbReference type="PROSITE" id="PS50893"/>
    </source>
</evidence>
<keyword evidence="3" id="KW-0067">ATP-binding</keyword>
<keyword evidence="6" id="KW-1185">Reference proteome</keyword>
<feature type="domain" description="ABC transporter" evidence="4">
    <location>
        <begin position="4"/>
        <end position="234"/>
    </location>
</feature>
<dbReference type="Gene3D" id="2.40.50.100">
    <property type="match status" value="1"/>
</dbReference>